<dbReference type="InterPro" id="IPR041698">
    <property type="entry name" value="Methyltransf_25"/>
</dbReference>
<comment type="caution">
    <text evidence="2">The sequence shown here is derived from an EMBL/GenBank/DDBJ whole genome shotgun (WGS) entry which is preliminary data.</text>
</comment>
<name>A0A7C9RY01_9PSEU</name>
<dbReference type="RefSeq" id="WP_166054704.1">
    <property type="nucleotide sequence ID" value="NZ_JAAMPJ010000017.1"/>
</dbReference>
<dbReference type="GO" id="GO:0008168">
    <property type="term" value="F:methyltransferase activity"/>
    <property type="evidence" value="ECO:0007669"/>
    <property type="project" value="UniProtKB-KW"/>
</dbReference>
<dbReference type="EMBL" id="JAAMPJ010000017">
    <property type="protein sequence ID" value="NGY65708.1"/>
    <property type="molecule type" value="Genomic_DNA"/>
</dbReference>
<keyword evidence="2" id="KW-0808">Transferase</keyword>
<feature type="domain" description="Methyltransferase" evidence="1">
    <location>
        <begin position="43"/>
        <end position="127"/>
    </location>
</feature>
<dbReference type="SUPFAM" id="SSF53335">
    <property type="entry name" value="S-adenosyl-L-methionine-dependent methyltransferases"/>
    <property type="match status" value="1"/>
</dbReference>
<evidence type="ECO:0000313" key="2">
    <source>
        <dbReference type="EMBL" id="NGY65708.1"/>
    </source>
</evidence>
<sequence>MSTRRSYDLVAARYAAELGDELAGKPLDRALLDAVAELADGPVLDVGCGPGHVAEYLARRVSVVGVDLSPQMCAHASVPVCAGDMTALPFRSHSVSALVCLYAVIHLDAAERAAAYAEFARVLRPGGHALVAFHVRDAETRAGQEKTLTRWWDNEVELTFRFLDPDAETRALAEAGLTVTARLDRAPDPRVEHASDRAYLLVRAASASGSGS</sequence>
<accession>A0A7C9RY01</accession>
<dbReference type="CDD" id="cd02440">
    <property type="entry name" value="AdoMet_MTases"/>
    <property type="match status" value="1"/>
</dbReference>
<dbReference type="InterPro" id="IPR029063">
    <property type="entry name" value="SAM-dependent_MTases_sf"/>
</dbReference>
<protein>
    <submittedName>
        <fullName evidence="2">Methyltransferase domain-containing protein</fullName>
    </submittedName>
</protein>
<evidence type="ECO:0000313" key="3">
    <source>
        <dbReference type="Proteomes" id="UP000481360"/>
    </source>
</evidence>
<evidence type="ECO:0000259" key="1">
    <source>
        <dbReference type="Pfam" id="PF13649"/>
    </source>
</evidence>
<dbReference type="AlphaFoldDB" id="A0A7C9RY01"/>
<reference evidence="2 3" key="1">
    <citation type="submission" date="2020-03" db="EMBL/GenBank/DDBJ databases">
        <title>Isolation and identification of active actinomycetes.</title>
        <authorList>
            <person name="Sun X."/>
        </authorList>
    </citation>
    <scope>NUCLEOTIDE SEQUENCE [LARGE SCALE GENOMIC DNA]</scope>
    <source>
        <strain evidence="2 3">NEAU-D13</strain>
    </source>
</reference>
<keyword evidence="2" id="KW-0489">Methyltransferase</keyword>
<keyword evidence="3" id="KW-1185">Reference proteome</keyword>
<dbReference type="Pfam" id="PF13649">
    <property type="entry name" value="Methyltransf_25"/>
    <property type="match status" value="1"/>
</dbReference>
<dbReference type="PANTHER" id="PTHR42912:SF99">
    <property type="entry name" value="METHYLTRANSFERASE TYPE 12 DOMAIN-CONTAINING PROTEIN"/>
    <property type="match status" value="1"/>
</dbReference>
<dbReference type="InterPro" id="IPR050508">
    <property type="entry name" value="Methyltransf_Superfamily"/>
</dbReference>
<dbReference type="PANTHER" id="PTHR42912">
    <property type="entry name" value="METHYLTRANSFERASE"/>
    <property type="match status" value="1"/>
</dbReference>
<organism evidence="2 3">
    <name type="scientific">Lentzea alba</name>
    <dbReference type="NCBI Taxonomy" id="2714351"/>
    <lineage>
        <taxon>Bacteria</taxon>
        <taxon>Bacillati</taxon>
        <taxon>Actinomycetota</taxon>
        <taxon>Actinomycetes</taxon>
        <taxon>Pseudonocardiales</taxon>
        <taxon>Pseudonocardiaceae</taxon>
        <taxon>Lentzea</taxon>
    </lineage>
</organism>
<dbReference type="Gene3D" id="3.40.50.150">
    <property type="entry name" value="Vaccinia Virus protein VP39"/>
    <property type="match status" value="1"/>
</dbReference>
<dbReference type="Proteomes" id="UP000481360">
    <property type="component" value="Unassembled WGS sequence"/>
</dbReference>
<proteinExistence type="predicted"/>
<gene>
    <name evidence="2" type="ORF">G7043_43150</name>
</gene>
<dbReference type="GO" id="GO:0032259">
    <property type="term" value="P:methylation"/>
    <property type="evidence" value="ECO:0007669"/>
    <property type="project" value="UniProtKB-KW"/>
</dbReference>